<dbReference type="EMBL" id="LAZR01015441">
    <property type="protein sequence ID" value="KKM13153.1"/>
    <property type="molecule type" value="Genomic_DNA"/>
</dbReference>
<sequence length="60" mass="6910">MMSLWIEYVYLWVFLHGYKASDLGVSQKGTIIPFGLIDKVDGAMTLQEWIDRLQDDGMVD</sequence>
<name>A0A0F9JTG1_9ZZZZ</name>
<gene>
    <name evidence="1" type="ORF">LCGC14_1719070</name>
</gene>
<protein>
    <submittedName>
        <fullName evidence="1">Uncharacterized protein</fullName>
    </submittedName>
</protein>
<organism evidence="1">
    <name type="scientific">marine sediment metagenome</name>
    <dbReference type="NCBI Taxonomy" id="412755"/>
    <lineage>
        <taxon>unclassified sequences</taxon>
        <taxon>metagenomes</taxon>
        <taxon>ecological metagenomes</taxon>
    </lineage>
</organism>
<reference evidence="1" key="1">
    <citation type="journal article" date="2015" name="Nature">
        <title>Complex archaea that bridge the gap between prokaryotes and eukaryotes.</title>
        <authorList>
            <person name="Spang A."/>
            <person name="Saw J.H."/>
            <person name="Jorgensen S.L."/>
            <person name="Zaremba-Niedzwiedzka K."/>
            <person name="Martijn J."/>
            <person name="Lind A.E."/>
            <person name="van Eijk R."/>
            <person name="Schleper C."/>
            <person name="Guy L."/>
            <person name="Ettema T.J."/>
        </authorList>
    </citation>
    <scope>NUCLEOTIDE SEQUENCE</scope>
</reference>
<proteinExistence type="predicted"/>
<dbReference type="AlphaFoldDB" id="A0A0F9JTG1"/>
<evidence type="ECO:0000313" key="1">
    <source>
        <dbReference type="EMBL" id="KKM13153.1"/>
    </source>
</evidence>
<accession>A0A0F9JTG1</accession>
<comment type="caution">
    <text evidence="1">The sequence shown here is derived from an EMBL/GenBank/DDBJ whole genome shotgun (WGS) entry which is preliminary data.</text>
</comment>